<dbReference type="NCBIfam" id="NF008183">
    <property type="entry name" value="PRK10933.1"/>
    <property type="match status" value="1"/>
</dbReference>
<keyword evidence="3" id="KW-0326">Glycosidase</keyword>
<evidence type="ECO:0000313" key="7">
    <source>
        <dbReference type="Proteomes" id="UP000000599"/>
    </source>
</evidence>
<dbReference type="FunFam" id="3.90.400.10:FF:000004">
    <property type="entry name" value="Oligo-1,6-glucosidase"/>
    <property type="match status" value="1"/>
</dbReference>
<organism evidence="6 7">
    <name type="scientific">Debaryomyces hansenii (strain ATCC 36239 / CBS 767 / BCRC 21394 / JCM 1990 / NBRC 0083 / IGC 2968)</name>
    <name type="common">Yeast</name>
    <name type="synonym">Torulaspora hansenii</name>
    <dbReference type="NCBI Taxonomy" id="284592"/>
    <lineage>
        <taxon>Eukaryota</taxon>
        <taxon>Fungi</taxon>
        <taxon>Dikarya</taxon>
        <taxon>Ascomycota</taxon>
        <taxon>Saccharomycotina</taxon>
        <taxon>Pichiomycetes</taxon>
        <taxon>Debaryomycetaceae</taxon>
        <taxon>Debaryomyces</taxon>
    </lineage>
</organism>
<dbReference type="InterPro" id="IPR056300">
    <property type="entry name" value="SusG-like_C"/>
</dbReference>
<evidence type="ECO:0000256" key="1">
    <source>
        <dbReference type="ARBA" id="ARBA00008061"/>
    </source>
</evidence>
<keyword evidence="2" id="KW-0378">Hydrolase</keyword>
<dbReference type="GeneID" id="2902646"/>
<dbReference type="InterPro" id="IPR013780">
    <property type="entry name" value="Glyco_hydro_b"/>
</dbReference>
<dbReference type="AlphaFoldDB" id="Q6BR20"/>
<dbReference type="GO" id="GO:0033934">
    <property type="term" value="F:glucan 1,4-alpha-maltotriohydrolase activity"/>
    <property type="evidence" value="ECO:0007669"/>
    <property type="project" value="TreeGrafter"/>
</dbReference>
<dbReference type="GO" id="GO:0000025">
    <property type="term" value="P:maltose catabolic process"/>
    <property type="evidence" value="ECO:0007669"/>
    <property type="project" value="TreeGrafter"/>
</dbReference>
<dbReference type="SUPFAM" id="SSF51011">
    <property type="entry name" value="Glycosyl hydrolase domain"/>
    <property type="match status" value="1"/>
</dbReference>
<dbReference type="Pfam" id="PF00128">
    <property type="entry name" value="Alpha-amylase"/>
    <property type="match status" value="1"/>
</dbReference>
<dbReference type="CDD" id="cd11333">
    <property type="entry name" value="AmyAc_SI_OligoGlu_DGase"/>
    <property type="match status" value="1"/>
</dbReference>
<dbReference type="Gene3D" id="2.60.40.1180">
    <property type="entry name" value="Golgi alpha-mannosidase II"/>
    <property type="match status" value="1"/>
</dbReference>
<evidence type="ECO:0000259" key="5">
    <source>
        <dbReference type="SMART" id="SM00642"/>
    </source>
</evidence>
<dbReference type="FunFam" id="2.60.40.1180:FF:000007">
    <property type="entry name" value="Sucrose isomerase"/>
    <property type="match status" value="1"/>
</dbReference>
<dbReference type="GO" id="GO:0005987">
    <property type="term" value="P:sucrose catabolic process"/>
    <property type="evidence" value="ECO:0007669"/>
    <property type="project" value="TreeGrafter"/>
</dbReference>
<dbReference type="RefSeq" id="XP_459350.2">
    <property type="nucleotide sequence ID" value="XM_459350.1"/>
</dbReference>
<dbReference type="SUPFAM" id="SSF51445">
    <property type="entry name" value="(Trans)glycosidases"/>
    <property type="match status" value="1"/>
</dbReference>
<dbReference type="PANTHER" id="PTHR10357">
    <property type="entry name" value="ALPHA-AMYLASE FAMILY MEMBER"/>
    <property type="match status" value="1"/>
</dbReference>
<dbReference type="EMBL" id="CR382137">
    <property type="protein sequence ID" value="CAG87533.2"/>
    <property type="molecule type" value="Genomic_DNA"/>
</dbReference>
<dbReference type="InParanoid" id="Q6BR20"/>
<protein>
    <submittedName>
        <fullName evidence="6">DEHA2E00528p</fullName>
    </submittedName>
</protein>
<proteinExistence type="inferred from homology"/>
<feature type="domain" description="Glycosyl hydrolase family 13 catalytic" evidence="5">
    <location>
        <begin position="22"/>
        <end position="440"/>
    </location>
</feature>
<accession>Q6BR20</accession>
<dbReference type="STRING" id="284592.Q6BR20"/>
<dbReference type="Gene3D" id="3.20.20.80">
    <property type="entry name" value="Glycosidases"/>
    <property type="match status" value="1"/>
</dbReference>
<keyword evidence="7" id="KW-1185">Reference proteome</keyword>
<dbReference type="GO" id="GO:0004556">
    <property type="term" value="F:alpha-amylase activity"/>
    <property type="evidence" value="ECO:0007669"/>
    <property type="project" value="TreeGrafter"/>
</dbReference>
<dbReference type="Proteomes" id="UP000000599">
    <property type="component" value="Chromosome E"/>
</dbReference>
<dbReference type="OMA" id="FDIERFW"/>
<dbReference type="Gene3D" id="3.90.400.10">
    <property type="entry name" value="Oligo-1,6-glucosidase, Domain 2"/>
    <property type="match status" value="1"/>
</dbReference>
<dbReference type="PANTHER" id="PTHR10357:SF232">
    <property type="entry name" value="GLYCOSYL HYDROLASE FAMILY 13 CATALYTIC DOMAIN-CONTAINING PROTEIN"/>
    <property type="match status" value="1"/>
</dbReference>
<dbReference type="CAZy" id="GH13">
    <property type="family name" value="Glycoside Hydrolase Family 13"/>
</dbReference>
<reference evidence="6 7" key="1">
    <citation type="journal article" date="2004" name="Nature">
        <title>Genome evolution in yeasts.</title>
        <authorList>
            <consortium name="Genolevures"/>
            <person name="Dujon B."/>
            <person name="Sherman D."/>
            <person name="Fischer G."/>
            <person name="Durrens P."/>
            <person name="Casaregola S."/>
            <person name="Lafontaine I."/>
            <person name="de Montigny J."/>
            <person name="Marck C."/>
            <person name="Neuveglise C."/>
            <person name="Talla E."/>
            <person name="Goffard N."/>
            <person name="Frangeul L."/>
            <person name="Aigle M."/>
            <person name="Anthouard V."/>
            <person name="Babour A."/>
            <person name="Barbe V."/>
            <person name="Barnay S."/>
            <person name="Blanchin S."/>
            <person name="Beckerich J.M."/>
            <person name="Beyne E."/>
            <person name="Bleykasten C."/>
            <person name="Boisrame A."/>
            <person name="Boyer J."/>
            <person name="Cattolico L."/>
            <person name="Confanioleri F."/>
            <person name="de Daruvar A."/>
            <person name="Despons L."/>
            <person name="Fabre E."/>
            <person name="Fairhead C."/>
            <person name="Ferry-Dumazet H."/>
            <person name="Groppi A."/>
            <person name="Hantraye F."/>
            <person name="Hennequin C."/>
            <person name="Jauniaux N."/>
            <person name="Joyet P."/>
            <person name="Kachouri R."/>
            <person name="Kerrest A."/>
            <person name="Koszul R."/>
            <person name="Lemaire M."/>
            <person name="Lesur I."/>
            <person name="Ma L."/>
            <person name="Muller H."/>
            <person name="Nicaud J.M."/>
            <person name="Nikolski M."/>
            <person name="Oztas S."/>
            <person name="Ozier-Kalogeropoulos O."/>
            <person name="Pellenz S."/>
            <person name="Potier S."/>
            <person name="Richard G.F."/>
            <person name="Straub M.L."/>
            <person name="Suleau A."/>
            <person name="Swennene D."/>
            <person name="Tekaia F."/>
            <person name="Wesolowski-Louvel M."/>
            <person name="Westhof E."/>
            <person name="Wirth B."/>
            <person name="Zeniou-Meyer M."/>
            <person name="Zivanovic I."/>
            <person name="Bolotin-Fukuhara M."/>
            <person name="Thierry A."/>
            <person name="Bouchier C."/>
            <person name="Caudron B."/>
            <person name="Scarpelli C."/>
            <person name="Gaillardin C."/>
            <person name="Weissenbach J."/>
            <person name="Wincker P."/>
            <person name="Souciet J.L."/>
        </authorList>
    </citation>
    <scope>NUCLEOTIDE SEQUENCE [LARGE SCALE GENOMIC DNA]</scope>
    <source>
        <strain evidence="7">ATCC 36239 / CBS 767 / BCRC 21394 / JCM 1990 / NBRC 0083 / IGC 2968</strain>
    </source>
</reference>
<dbReference type="InterPro" id="IPR045857">
    <property type="entry name" value="O16G_dom_2"/>
</dbReference>
<dbReference type="GO" id="GO:0004574">
    <property type="term" value="F:oligo-1,6-glucosidase activity"/>
    <property type="evidence" value="ECO:0007669"/>
    <property type="project" value="TreeGrafter"/>
</dbReference>
<gene>
    <name evidence="6" type="ordered locus">DEHA2E00528g</name>
</gene>
<comment type="similarity">
    <text evidence="1">Belongs to the glycosyl hydrolase 13 family.</text>
</comment>
<dbReference type="HOGENOM" id="CLU_006462_1_1_1"/>
<keyword evidence="4" id="KW-0462">Maltose metabolism</keyword>
<dbReference type="FunFam" id="3.20.20.80:FF:000064">
    <property type="entry name" value="Oligo-1,6-glucosidase"/>
    <property type="match status" value="1"/>
</dbReference>
<dbReference type="GO" id="GO:0004575">
    <property type="term" value="F:sucrose alpha-glucosidase activity"/>
    <property type="evidence" value="ECO:0007669"/>
    <property type="project" value="TreeGrafter"/>
</dbReference>
<dbReference type="KEGG" id="dha:DEHA2E00528g"/>
<evidence type="ECO:0000256" key="2">
    <source>
        <dbReference type="ARBA" id="ARBA00022801"/>
    </source>
</evidence>
<dbReference type="InterPro" id="IPR006047">
    <property type="entry name" value="GH13_cat_dom"/>
</dbReference>
<dbReference type="FunFam" id="3.20.20.80:FF:000087">
    <property type="entry name" value="Oligo-1,6-glucosidase IMA1"/>
    <property type="match status" value="1"/>
</dbReference>
<evidence type="ECO:0000256" key="4">
    <source>
        <dbReference type="ARBA" id="ARBA00026248"/>
    </source>
</evidence>
<sequence length="578" mass="66748">MTVIELNKALKPSWWKETTVYQVYPSSFQDSNGDGIGDLPGITSRLDYIKSLGVDAIWLSPCFDSPQVDMGYDISDYKKIYPAYGTMEDADELIKGVHERGLKILMDLVVNHTSDQHPWFKKSRSSIENSYRDWYIWRKPRYDSEGNRQPPNNWAAAFGGSAWTFDETTQEYYLHLFAVEQPDLNWENENVRAAVHDIMRFWLDKGADGFRMDVINFISKDQRFPDAEVKHPNAKYQDGSPYFACGPRLHEYLQGIGQILIEYDAFSVGEMPACNDPEEIIKAVNIDRHELNMIFNFELVDIDHGNEGKFTAGSWKLADAYKIINKWQTFMQENGGWNAIYLENHDQPRSVSRFAEDSPEFRKISAKMVSTFLALQQGTLFVYQGQELGLKNVPETWDISNYRDLEVLNHYNELKEDGASPEILKAAMAEYQKKSRDNARYPVQWDTSANAGFSSSTPWIDVNEDYLEWNAAEEEKDPESVLNYWRSILKIRKEWKDILIYGRFEMVTSIEDEKVLAFKRTTSDKSAIVICNFSSDAVSWTIPEEFENSKVILSNYDRSKVSGPSVELKPYEAFTLLK</sequence>
<evidence type="ECO:0000256" key="3">
    <source>
        <dbReference type="ARBA" id="ARBA00023295"/>
    </source>
</evidence>
<dbReference type="InterPro" id="IPR017853">
    <property type="entry name" value="GH"/>
</dbReference>
<dbReference type="OrthoDB" id="1740265at2759"/>
<dbReference type="SMART" id="SM00642">
    <property type="entry name" value="Aamy"/>
    <property type="match status" value="1"/>
</dbReference>
<dbReference type="eggNOG" id="KOG0471">
    <property type="taxonomic scope" value="Eukaryota"/>
</dbReference>
<dbReference type="SMR" id="Q6BR20"/>
<name>Q6BR20_DEBHA</name>
<evidence type="ECO:0000313" key="6">
    <source>
        <dbReference type="EMBL" id="CAG87533.2"/>
    </source>
</evidence>
<dbReference type="Pfam" id="PF23915">
    <property type="entry name" value="SusG_C"/>
    <property type="match status" value="1"/>
</dbReference>